<dbReference type="AlphaFoldDB" id="A0A0N7KZ14"/>
<dbReference type="EC" id="2.5.1.145" evidence="7"/>
<dbReference type="PANTHER" id="PTHR30589:SF0">
    <property type="entry name" value="PHOSPHATIDYLGLYCEROL--PROLIPOPROTEIN DIACYLGLYCERYL TRANSFERASE"/>
    <property type="match status" value="1"/>
</dbReference>
<dbReference type="UniPathway" id="UPA00664"/>
<keyword evidence="2 7" id="KW-1003">Cell membrane</keyword>
<comment type="similarity">
    <text evidence="1 7">Belongs to the Lgt family.</text>
</comment>
<dbReference type="HAMAP" id="MF_01147">
    <property type="entry name" value="Lgt"/>
    <property type="match status" value="1"/>
</dbReference>
<evidence type="ECO:0000256" key="2">
    <source>
        <dbReference type="ARBA" id="ARBA00022475"/>
    </source>
</evidence>
<dbReference type="RefSeq" id="WP_007065793.1">
    <property type="nucleotide sequence ID" value="NZ_BBWO01000005.1"/>
</dbReference>
<dbReference type="GO" id="GO:0005886">
    <property type="term" value="C:plasma membrane"/>
    <property type="evidence" value="ECO:0007669"/>
    <property type="project" value="UniProtKB-SubCell"/>
</dbReference>
<sequence length="297" mass="33328">MIPFTTFGVLTYPQIDPVFLDLGFLQLRWYGLAYVVGILCGWLYGRSIASNPKLWPDRVSPLTKTEADDFVLYITLGIVLGGRFGSVLFYDFERYLADPLAVFRVWEGGMAFHGGLIGVVIAIFIFCRVHKVPLWSMLDIAAACVPFGLFFGRVANFINGELWGAPTNVPWAMVFPDAGPEPRHPSQLYEAALEGILLFVVLRIATHHFGMFKRPRFVGGLFLFTYAAARIFVEFFRMPDAHLGYFFGGWLTMGMILSIPMLLIGLWGMAYSRYHSYAVDPRIIAKRAKAEEGAKAA</sequence>
<comment type="function">
    <text evidence="7">Catalyzes the transfer of the diacylglyceryl group from phosphatidylglycerol to the sulfhydryl group of the N-terminal cysteine of a prolipoprotein, the first step in the formation of mature lipoproteins.</text>
</comment>
<evidence type="ECO:0000313" key="8">
    <source>
        <dbReference type="EMBL" id="BAT31249.1"/>
    </source>
</evidence>
<dbReference type="Pfam" id="PF01790">
    <property type="entry name" value="LGT"/>
    <property type="match status" value="1"/>
</dbReference>
<dbReference type="PANTHER" id="PTHR30589">
    <property type="entry name" value="PROLIPOPROTEIN DIACYLGLYCERYL TRANSFERASE"/>
    <property type="match status" value="1"/>
</dbReference>
<keyword evidence="8" id="KW-0449">Lipoprotein</keyword>
<keyword evidence="3 7" id="KW-0808">Transferase</keyword>
<evidence type="ECO:0000256" key="4">
    <source>
        <dbReference type="ARBA" id="ARBA00022692"/>
    </source>
</evidence>
<proteinExistence type="inferred from homology"/>
<evidence type="ECO:0000256" key="6">
    <source>
        <dbReference type="ARBA" id="ARBA00023136"/>
    </source>
</evidence>
<organism evidence="8">
    <name type="scientific">Fulvimarina pelagi</name>
    <dbReference type="NCBI Taxonomy" id="217511"/>
    <lineage>
        <taxon>Bacteria</taxon>
        <taxon>Pseudomonadati</taxon>
        <taxon>Pseudomonadota</taxon>
        <taxon>Alphaproteobacteria</taxon>
        <taxon>Hyphomicrobiales</taxon>
        <taxon>Aurantimonadaceae</taxon>
        <taxon>Fulvimarina</taxon>
    </lineage>
</organism>
<dbReference type="PROSITE" id="PS01311">
    <property type="entry name" value="LGT"/>
    <property type="match status" value="1"/>
</dbReference>
<comment type="pathway">
    <text evidence="7">Protein modification; lipoprotein biosynthesis (diacylglyceryl transfer).</text>
</comment>
<comment type="subcellular location">
    <subcellularLocation>
        <location evidence="7">Cell membrane</location>
        <topology evidence="7">Multi-pass membrane protein</topology>
    </subcellularLocation>
</comment>
<name>A0A0N7KZ14_9HYPH</name>
<feature type="transmembrane region" description="Helical" evidence="7">
    <location>
        <begin position="110"/>
        <end position="127"/>
    </location>
</feature>
<dbReference type="OrthoDB" id="871140at2"/>
<dbReference type="GO" id="GO:0042158">
    <property type="term" value="P:lipoprotein biosynthetic process"/>
    <property type="evidence" value="ECO:0007669"/>
    <property type="project" value="UniProtKB-UniRule"/>
</dbReference>
<keyword evidence="4 7" id="KW-0812">Transmembrane</keyword>
<dbReference type="NCBIfam" id="TIGR00544">
    <property type="entry name" value="lgt"/>
    <property type="match status" value="1"/>
</dbReference>
<protein>
    <recommendedName>
        <fullName evidence="7">Phosphatidylglycerol--prolipoprotein diacylglyceryl transferase</fullName>
        <ecNumber evidence="7">2.5.1.145</ecNumber>
    </recommendedName>
</protein>
<accession>A0A0N7KZ14</accession>
<dbReference type="EMBL" id="LC066397">
    <property type="protein sequence ID" value="BAT31249.1"/>
    <property type="molecule type" value="Genomic_DNA"/>
</dbReference>
<evidence type="ECO:0000256" key="3">
    <source>
        <dbReference type="ARBA" id="ARBA00022679"/>
    </source>
</evidence>
<dbReference type="InterPro" id="IPR001640">
    <property type="entry name" value="Lgt"/>
</dbReference>
<reference evidence="8" key="1">
    <citation type="journal article" date="2015" name="Proc. Natl. Acad. Sci. U.S.A.">
        <title>Bacterial clade with the ribosomal RNA operon on a small plasmid rather than the chromosome.</title>
        <authorList>
            <person name="Anda M."/>
            <person name="Ohtsubo Y."/>
            <person name="Okubo T."/>
            <person name="Sugawara M."/>
            <person name="Nagata Y."/>
            <person name="Tsuda M."/>
            <person name="Minamisawa K."/>
            <person name="Mitsui H."/>
        </authorList>
    </citation>
    <scope>NUCLEOTIDE SEQUENCE</scope>
    <source>
        <strain evidence="8">DSM 15513</strain>
    </source>
</reference>
<feature type="transmembrane region" description="Helical" evidence="7">
    <location>
        <begin position="70"/>
        <end position="90"/>
    </location>
</feature>
<dbReference type="GO" id="GO:0008961">
    <property type="term" value="F:phosphatidylglycerol-prolipoprotein diacylglyceryl transferase activity"/>
    <property type="evidence" value="ECO:0007669"/>
    <property type="project" value="UniProtKB-UniRule"/>
</dbReference>
<feature type="transmembrane region" description="Helical" evidence="7">
    <location>
        <begin position="217"/>
        <end position="233"/>
    </location>
</feature>
<gene>
    <name evidence="7" type="primary">lgt</name>
</gene>
<keyword evidence="6 7" id="KW-0472">Membrane</keyword>
<feature type="transmembrane region" description="Helical" evidence="7">
    <location>
        <begin position="134"/>
        <end position="155"/>
    </location>
</feature>
<feature type="transmembrane region" description="Helical" evidence="7">
    <location>
        <begin position="188"/>
        <end position="205"/>
    </location>
</feature>
<feature type="binding site" evidence="7">
    <location>
        <position position="153"/>
    </location>
    <ligand>
        <name>a 1,2-diacyl-sn-glycero-3-phospho-(1'-sn-glycerol)</name>
        <dbReference type="ChEBI" id="CHEBI:64716"/>
    </ligand>
</feature>
<comment type="catalytic activity">
    <reaction evidence="7">
        <text>L-cysteinyl-[prolipoprotein] + a 1,2-diacyl-sn-glycero-3-phospho-(1'-sn-glycerol) = an S-1,2-diacyl-sn-glyceryl-L-cysteinyl-[prolipoprotein] + sn-glycerol 1-phosphate + H(+)</text>
        <dbReference type="Rhea" id="RHEA:56712"/>
        <dbReference type="Rhea" id="RHEA-COMP:14679"/>
        <dbReference type="Rhea" id="RHEA-COMP:14680"/>
        <dbReference type="ChEBI" id="CHEBI:15378"/>
        <dbReference type="ChEBI" id="CHEBI:29950"/>
        <dbReference type="ChEBI" id="CHEBI:57685"/>
        <dbReference type="ChEBI" id="CHEBI:64716"/>
        <dbReference type="ChEBI" id="CHEBI:140658"/>
        <dbReference type="EC" id="2.5.1.145"/>
    </reaction>
</comment>
<evidence type="ECO:0000256" key="1">
    <source>
        <dbReference type="ARBA" id="ARBA00007150"/>
    </source>
</evidence>
<evidence type="ECO:0000256" key="5">
    <source>
        <dbReference type="ARBA" id="ARBA00022989"/>
    </source>
</evidence>
<feature type="transmembrane region" description="Helical" evidence="7">
    <location>
        <begin position="245"/>
        <end position="267"/>
    </location>
</feature>
<keyword evidence="5 7" id="KW-1133">Transmembrane helix</keyword>
<feature type="transmembrane region" description="Helical" evidence="7">
    <location>
        <begin position="29"/>
        <end position="49"/>
    </location>
</feature>
<evidence type="ECO:0000256" key="7">
    <source>
        <dbReference type="HAMAP-Rule" id="MF_01147"/>
    </source>
</evidence>